<evidence type="ECO:0000313" key="2">
    <source>
        <dbReference type="Proteomes" id="UP001054945"/>
    </source>
</evidence>
<evidence type="ECO:0000313" key="1">
    <source>
        <dbReference type="EMBL" id="GIX92891.1"/>
    </source>
</evidence>
<reference evidence="1 2" key="1">
    <citation type="submission" date="2021-06" db="EMBL/GenBank/DDBJ databases">
        <title>Caerostris extrusa draft genome.</title>
        <authorList>
            <person name="Kono N."/>
            <person name="Arakawa K."/>
        </authorList>
    </citation>
    <scope>NUCLEOTIDE SEQUENCE [LARGE SCALE GENOMIC DNA]</scope>
</reference>
<dbReference type="AlphaFoldDB" id="A0AAV4PB20"/>
<protein>
    <submittedName>
        <fullName evidence="1">Uncharacterized protein</fullName>
    </submittedName>
</protein>
<proteinExistence type="predicted"/>
<keyword evidence="2" id="KW-1185">Reference proteome</keyword>
<comment type="caution">
    <text evidence="1">The sequence shown here is derived from an EMBL/GenBank/DDBJ whole genome shotgun (WGS) entry which is preliminary data.</text>
</comment>
<accession>A0AAV4PB20</accession>
<sequence>MDGSPRLANRLASGVAGARHLFTRFRFELAFKISLTLIQSMAKQATRRHLQHEYACVHIFEEVDTGLFKRESREQPLLDGQLGKRHPGTE</sequence>
<dbReference type="EMBL" id="BPLR01021721">
    <property type="protein sequence ID" value="GIX92891.1"/>
    <property type="molecule type" value="Genomic_DNA"/>
</dbReference>
<dbReference type="Proteomes" id="UP001054945">
    <property type="component" value="Unassembled WGS sequence"/>
</dbReference>
<name>A0AAV4PB20_CAEEX</name>
<organism evidence="1 2">
    <name type="scientific">Caerostris extrusa</name>
    <name type="common">Bark spider</name>
    <name type="synonym">Caerostris bankana</name>
    <dbReference type="NCBI Taxonomy" id="172846"/>
    <lineage>
        <taxon>Eukaryota</taxon>
        <taxon>Metazoa</taxon>
        <taxon>Ecdysozoa</taxon>
        <taxon>Arthropoda</taxon>
        <taxon>Chelicerata</taxon>
        <taxon>Arachnida</taxon>
        <taxon>Araneae</taxon>
        <taxon>Araneomorphae</taxon>
        <taxon>Entelegynae</taxon>
        <taxon>Araneoidea</taxon>
        <taxon>Araneidae</taxon>
        <taxon>Caerostris</taxon>
    </lineage>
</organism>
<gene>
    <name evidence="1" type="ORF">CEXT_451811</name>
</gene>